<feature type="non-terminal residue" evidence="5">
    <location>
        <position position="1"/>
    </location>
</feature>
<evidence type="ECO:0000256" key="3">
    <source>
        <dbReference type="SAM" id="Phobius"/>
    </source>
</evidence>
<keyword evidence="3" id="KW-1133">Transmembrane helix</keyword>
<dbReference type="EMBL" id="NBCO01000032">
    <property type="protein sequence ID" value="ORC85911.1"/>
    <property type="molecule type" value="Genomic_DNA"/>
</dbReference>
<evidence type="ECO:0000313" key="5">
    <source>
        <dbReference type="EMBL" id="ORC85911.1"/>
    </source>
</evidence>
<dbReference type="OrthoDB" id="1657402at2759"/>
<keyword evidence="3" id="KW-0812">Transmembrane</keyword>
<accession>A0A1X0NMT9</accession>
<evidence type="ECO:0000259" key="4">
    <source>
        <dbReference type="Pfam" id="PF21467"/>
    </source>
</evidence>
<dbReference type="InterPro" id="IPR048913">
    <property type="entry name" value="BetaGal_gal-bd"/>
</dbReference>
<dbReference type="SMR" id="A0A1X0NMT9"/>
<protein>
    <submittedName>
        <fullName evidence="5">Beta-galactosidase</fullName>
    </submittedName>
</protein>
<name>A0A1X0NMT9_9TRYP</name>
<keyword evidence="1" id="KW-0378">Hydrolase</keyword>
<dbReference type="InterPro" id="IPR001944">
    <property type="entry name" value="Glycoside_Hdrlase_35"/>
</dbReference>
<dbReference type="GeneID" id="39988633"/>
<dbReference type="GO" id="GO:0005975">
    <property type="term" value="P:carbohydrate metabolic process"/>
    <property type="evidence" value="ECO:0007669"/>
    <property type="project" value="InterPro"/>
</dbReference>
<dbReference type="Proteomes" id="UP000192257">
    <property type="component" value="Unassembled WGS sequence"/>
</dbReference>
<feature type="transmembrane region" description="Helical" evidence="3">
    <location>
        <begin position="230"/>
        <end position="250"/>
    </location>
</feature>
<dbReference type="Pfam" id="PF21467">
    <property type="entry name" value="BetaGal_gal-bd"/>
    <property type="match status" value="1"/>
</dbReference>
<proteinExistence type="predicted"/>
<dbReference type="STRING" id="67003.A0A1X0NMT9"/>
<gene>
    <name evidence="5" type="ORF">TM35_000322260</name>
</gene>
<sequence>TVTVVVENMGRMNYWWKQPSDVRKGLSSAPDITFEDGEGDTDDMEPSSYTIYTLPMTRDLIYKANWTTIPQTTPEANSQGSVNPISLQPGTFYRGSLTITGGLRGGTMLDMRGFGKGFVIVNGFNLGRFWSEVGPQYSLYCPESILKVDAPNEVIVFEQSLSFSEKRKPPTVHFTNVNYDVFDVEKGVTASDVIGFFPDKEDERCNCAFNQTALHNIDPRFSAIGGDNTMIASTFTPFVLLGFLLLKVSVFP</sequence>
<evidence type="ECO:0000256" key="1">
    <source>
        <dbReference type="ARBA" id="ARBA00022801"/>
    </source>
</evidence>
<dbReference type="Gene3D" id="2.60.120.260">
    <property type="entry name" value="Galactose-binding domain-like"/>
    <property type="match status" value="1"/>
</dbReference>
<organism evidence="5 6">
    <name type="scientific">Trypanosoma theileri</name>
    <dbReference type="NCBI Taxonomy" id="67003"/>
    <lineage>
        <taxon>Eukaryota</taxon>
        <taxon>Discoba</taxon>
        <taxon>Euglenozoa</taxon>
        <taxon>Kinetoplastea</taxon>
        <taxon>Metakinetoplastina</taxon>
        <taxon>Trypanosomatida</taxon>
        <taxon>Trypanosomatidae</taxon>
        <taxon>Trypanosoma</taxon>
    </lineage>
</organism>
<dbReference type="PANTHER" id="PTHR23421">
    <property type="entry name" value="BETA-GALACTOSIDASE RELATED"/>
    <property type="match status" value="1"/>
</dbReference>
<dbReference type="RefSeq" id="XP_028879977.1">
    <property type="nucleotide sequence ID" value="XM_029028853.1"/>
</dbReference>
<dbReference type="GO" id="GO:0004553">
    <property type="term" value="F:hydrolase activity, hydrolyzing O-glycosyl compounds"/>
    <property type="evidence" value="ECO:0007669"/>
    <property type="project" value="InterPro"/>
</dbReference>
<dbReference type="AlphaFoldDB" id="A0A1X0NMT9"/>
<dbReference type="VEuPathDB" id="TriTrypDB:TM35_000322260"/>
<feature type="domain" description="Beta-galactosidase galactose-binding" evidence="4">
    <location>
        <begin position="91"/>
        <end position="148"/>
    </location>
</feature>
<keyword evidence="6" id="KW-1185">Reference proteome</keyword>
<dbReference type="InterPro" id="IPR008979">
    <property type="entry name" value="Galactose-bd-like_sf"/>
</dbReference>
<dbReference type="SUPFAM" id="SSF49785">
    <property type="entry name" value="Galactose-binding domain-like"/>
    <property type="match status" value="1"/>
</dbReference>
<keyword evidence="2" id="KW-0326">Glycosidase</keyword>
<reference evidence="5 6" key="1">
    <citation type="submission" date="2017-03" db="EMBL/GenBank/DDBJ databases">
        <title>An alternative strategy for trypanosome survival in the mammalian bloodstream revealed through genome and transcriptome analysis of the ubiquitous bovine parasite Trypanosoma (Megatrypanum) theileri.</title>
        <authorList>
            <person name="Kelly S."/>
            <person name="Ivens A."/>
            <person name="Mott A."/>
            <person name="O'Neill E."/>
            <person name="Emms D."/>
            <person name="Macleod O."/>
            <person name="Voorheis P."/>
            <person name="Matthews J."/>
            <person name="Matthews K."/>
            <person name="Carrington M."/>
        </authorList>
    </citation>
    <scope>NUCLEOTIDE SEQUENCE [LARGE SCALE GENOMIC DNA]</scope>
    <source>
        <strain evidence="5">Edinburgh</strain>
    </source>
</reference>
<keyword evidence="3" id="KW-0472">Membrane</keyword>
<comment type="caution">
    <text evidence="5">The sequence shown here is derived from an EMBL/GenBank/DDBJ whole genome shotgun (WGS) entry which is preliminary data.</text>
</comment>
<evidence type="ECO:0000313" key="6">
    <source>
        <dbReference type="Proteomes" id="UP000192257"/>
    </source>
</evidence>
<evidence type="ECO:0000256" key="2">
    <source>
        <dbReference type="ARBA" id="ARBA00023295"/>
    </source>
</evidence>